<evidence type="ECO:0000259" key="3">
    <source>
        <dbReference type="Pfam" id="PF07883"/>
    </source>
</evidence>
<dbReference type="Pfam" id="PF07883">
    <property type="entry name" value="Cupin_2"/>
    <property type="match status" value="1"/>
</dbReference>
<dbReference type="RefSeq" id="WP_344845865.1">
    <property type="nucleotide sequence ID" value="NZ_BAABDF010000007.1"/>
</dbReference>
<dbReference type="InterPro" id="IPR051610">
    <property type="entry name" value="GPI/OXD"/>
</dbReference>
<evidence type="ECO:0000313" key="5">
    <source>
        <dbReference type="Proteomes" id="UP001399917"/>
    </source>
</evidence>
<gene>
    <name evidence="4" type="ORF">GCM10022404_14990</name>
</gene>
<feature type="compositionally biased region" description="Basic and acidic residues" evidence="2">
    <location>
        <begin position="133"/>
        <end position="143"/>
    </location>
</feature>
<keyword evidence="1" id="KW-0479">Metal-binding</keyword>
<accession>A0ABP7K5J9</accession>
<feature type="region of interest" description="Disordered" evidence="2">
    <location>
        <begin position="133"/>
        <end position="162"/>
    </location>
</feature>
<proteinExistence type="predicted"/>
<evidence type="ECO:0000256" key="1">
    <source>
        <dbReference type="ARBA" id="ARBA00022723"/>
    </source>
</evidence>
<comment type="caution">
    <text evidence="4">The sequence shown here is derived from an EMBL/GenBank/DDBJ whole genome shotgun (WGS) entry which is preliminary data.</text>
</comment>
<dbReference type="CDD" id="cd02224">
    <property type="entry name" value="cupin_SPO2919-like"/>
    <property type="match status" value="1"/>
</dbReference>
<dbReference type="InterPro" id="IPR013096">
    <property type="entry name" value="Cupin_2"/>
</dbReference>
<evidence type="ECO:0000313" key="4">
    <source>
        <dbReference type="EMBL" id="GAA3865809.1"/>
    </source>
</evidence>
<dbReference type="EMBL" id="BAABDF010000007">
    <property type="protein sequence ID" value="GAA3865809.1"/>
    <property type="molecule type" value="Genomic_DNA"/>
</dbReference>
<dbReference type="InterPro" id="IPR011051">
    <property type="entry name" value="RmlC_Cupin_sf"/>
</dbReference>
<dbReference type="SUPFAM" id="SSF51182">
    <property type="entry name" value="RmlC-like cupins"/>
    <property type="match status" value="1"/>
</dbReference>
<keyword evidence="5" id="KW-1185">Reference proteome</keyword>
<sequence>MPKFTPETVRKDSHDGVGHPCGAFEALLFSDSGGLTQFGAFVETLPPGSSSSIKHWHSSEDEMLYMLSGEVLVHEGGHTFTLQRGEAATFKAGAPLGHFVENVSETSASYLMIGTRSSSDVVTYPENDRVLSFERGPDGEIKNRRYTTLSGEPADSPYLHER</sequence>
<dbReference type="InterPro" id="IPR014710">
    <property type="entry name" value="RmlC-like_jellyroll"/>
</dbReference>
<reference evidence="5" key="1">
    <citation type="journal article" date="2019" name="Int. J. Syst. Evol. Microbiol.">
        <title>The Global Catalogue of Microorganisms (GCM) 10K type strain sequencing project: providing services to taxonomists for standard genome sequencing and annotation.</title>
        <authorList>
            <consortium name="The Broad Institute Genomics Platform"/>
            <consortium name="The Broad Institute Genome Sequencing Center for Infectious Disease"/>
            <person name="Wu L."/>
            <person name="Ma J."/>
        </authorList>
    </citation>
    <scope>NUCLEOTIDE SEQUENCE [LARGE SCALE GENOMIC DNA]</scope>
    <source>
        <strain evidence="5">JCM 17190</strain>
    </source>
</reference>
<dbReference type="PANTHER" id="PTHR35848">
    <property type="entry name" value="OXALATE-BINDING PROTEIN"/>
    <property type="match status" value="1"/>
</dbReference>
<organism evidence="4 5">
    <name type="scientific">Celeribacter arenosi</name>
    <dbReference type="NCBI Taxonomy" id="792649"/>
    <lineage>
        <taxon>Bacteria</taxon>
        <taxon>Pseudomonadati</taxon>
        <taxon>Pseudomonadota</taxon>
        <taxon>Alphaproteobacteria</taxon>
        <taxon>Rhodobacterales</taxon>
        <taxon>Roseobacteraceae</taxon>
        <taxon>Celeribacter</taxon>
    </lineage>
</organism>
<dbReference type="PANTHER" id="PTHR35848:SF9">
    <property type="entry name" value="SLL1358 PROTEIN"/>
    <property type="match status" value="1"/>
</dbReference>
<feature type="domain" description="Cupin type-2" evidence="3">
    <location>
        <begin position="42"/>
        <end position="113"/>
    </location>
</feature>
<protein>
    <submittedName>
        <fullName evidence="4">Cupin domain-containing protein</fullName>
    </submittedName>
</protein>
<dbReference type="Proteomes" id="UP001399917">
    <property type="component" value="Unassembled WGS sequence"/>
</dbReference>
<evidence type="ECO:0000256" key="2">
    <source>
        <dbReference type="SAM" id="MobiDB-lite"/>
    </source>
</evidence>
<dbReference type="Gene3D" id="2.60.120.10">
    <property type="entry name" value="Jelly Rolls"/>
    <property type="match status" value="1"/>
</dbReference>
<name>A0ABP7K5J9_9RHOB</name>